<accession>Q1ZB76</accession>
<dbReference type="Proteomes" id="UP000003789">
    <property type="component" value="Unassembled WGS sequence"/>
</dbReference>
<comment type="caution">
    <text evidence="1">The sequence shown here is derived from an EMBL/GenBank/DDBJ whole genome shotgun (WGS) entry which is preliminary data.</text>
</comment>
<organism evidence="1 2">
    <name type="scientific">Photobacterium profundum 3TCK</name>
    <dbReference type="NCBI Taxonomy" id="314280"/>
    <lineage>
        <taxon>Bacteria</taxon>
        <taxon>Pseudomonadati</taxon>
        <taxon>Pseudomonadota</taxon>
        <taxon>Gammaproteobacteria</taxon>
        <taxon>Vibrionales</taxon>
        <taxon>Vibrionaceae</taxon>
        <taxon>Photobacterium</taxon>
    </lineage>
</organism>
<dbReference type="OrthoDB" id="5906131at2"/>
<dbReference type="AlphaFoldDB" id="Q1ZB76"/>
<protein>
    <submittedName>
        <fullName evidence="1">Uncharacterized protein</fullName>
    </submittedName>
</protein>
<dbReference type="RefSeq" id="WP_006228569.1">
    <property type="nucleotide sequence ID" value="NZ_CH724134.1"/>
</dbReference>
<dbReference type="HOGENOM" id="CLU_1460027_0_0_6"/>
<sequence>MRLLPISFFDKETSTGQKKRTIKPLLLAISLILPSTSFACVMDGLGSGALTHVPSKTFSVQAAMYQAINANFISASQGGNYNQKLSMLLYQMQMKLNKKDLTQQENTEFYVFESSKGHYFKVMFKEGKASVLLHEIPTGTNINDTIVSDIDALIEIVKGSLNVPSAVKLGVLHIPEAQTAITAFI</sequence>
<reference evidence="1 2" key="1">
    <citation type="submission" date="2006-03" db="EMBL/GenBank/DDBJ databases">
        <authorList>
            <person name="Bartlett D.H."/>
            <person name="Valle G."/>
            <person name="Lauro F.M."/>
            <person name="Vezzi A."/>
            <person name="Simonato F."/>
            <person name="Eloe E."/>
            <person name="Vitulo N."/>
            <person name="Stratton T.K."/>
            <person name="D'angelo M."/>
            <person name="Ferriera S."/>
            <person name="Johnson J."/>
            <person name="Kravitz S."/>
            <person name="Beeson K."/>
            <person name="Sutton G."/>
            <person name="Rogers Y."/>
            <person name="Friedman R."/>
            <person name="Frazier M."/>
            <person name="Venter J.C."/>
        </authorList>
    </citation>
    <scope>NUCLEOTIDE SEQUENCE [LARGE SCALE GENOMIC DNA]</scope>
    <source>
        <strain evidence="1 2">3TCK</strain>
    </source>
</reference>
<proteinExistence type="predicted"/>
<dbReference type="EMBL" id="AAPH01000001">
    <property type="protein sequence ID" value="EAS45266.1"/>
    <property type="molecule type" value="Genomic_DNA"/>
</dbReference>
<evidence type="ECO:0000313" key="1">
    <source>
        <dbReference type="EMBL" id="EAS45266.1"/>
    </source>
</evidence>
<name>Q1ZB76_9GAMM</name>
<evidence type="ECO:0000313" key="2">
    <source>
        <dbReference type="Proteomes" id="UP000003789"/>
    </source>
</evidence>
<gene>
    <name evidence="1" type="ORF">P3TCK_02796</name>
</gene>